<dbReference type="Proteomes" id="UP000037267">
    <property type="component" value="Unassembled WGS sequence"/>
</dbReference>
<dbReference type="InterPro" id="IPR028994">
    <property type="entry name" value="Integrin_alpha_N"/>
</dbReference>
<dbReference type="OrthoDB" id="1653343at2"/>
<dbReference type="EMBL" id="LGSS01000004">
    <property type="protein sequence ID" value="KNF09211.1"/>
    <property type="molecule type" value="Genomic_DNA"/>
</dbReference>
<feature type="transmembrane region" description="Helical" evidence="1">
    <location>
        <begin position="7"/>
        <end position="26"/>
    </location>
</feature>
<keyword evidence="1" id="KW-1133">Transmembrane helix</keyword>
<reference evidence="3" key="1">
    <citation type="submission" date="2015-07" db="EMBL/GenBank/DDBJ databases">
        <title>Draft genome sequence of the purine-degrading Gottschalkia purinilyticum DSM 1384 (formerly Clostridium purinilyticum).</title>
        <authorList>
            <person name="Poehlein A."/>
            <person name="Schiel-Bengelsdorf B."/>
            <person name="Bengelsdorf F.R."/>
            <person name="Daniel R."/>
            <person name="Duerre P."/>
        </authorList>
    </citation>
    <scope>NUCLEOTIDE SEQUENCE [LARGE SCALE GENOMIC DNA]</scope>
    <source>
        <strain evidence="3">DSM 1384</strain>
    </source>
</reference>
<sequence>MFRYSKYIVSTIIIIPLLVIGFGGFIDIEDSVSVMNITNKKFKVNEIFRDENIKLKEEKYILDIKRGDVTGDNKEDTIFLLGKKKSKNSLYAENLSIVVKNETSKKYILMEIPNSSGEKNILFLGDFNGDKIKDVLVESSLKENSQNKVQGIYTFIDNNIVTLVSNEELNRNINFELEFKDDYIASINNKETRSATMIDISSKKEIYIGTIYNEDGKVINNKKLNISGYEYIRPVDNNLDGVYELEGHTKIIGEFDTDIISTMISLIEYKDKKFKIKSIENRNYMYMEYE</sequence>
<keyword evidence="1" id="KW-0812">Transmembrane</keyword>
<protein>
    <submittedName>
        <fullName evidence="2">Uncharacterized protein</fullName>
    </submittedName>
</protein>
<organism evidence="2 3">
    <name type="scientific">Gottschalkia purinilytica</name>
    <name type="common">Clostridium purinilyticum</name>
    <dbReference type="NCBI Taxonomy" id="1503"/>
    <lineage>
        <taxon>Bacteria</taxon>
        <taxon>Bacillati</taxon>
        <taxon>Bacillota</taxon>
        <taxon>Tissierellia</taxon>
        <taxon>Tissierellales</taxon>
        <taxon>Gottschalkiaceae</taxon>
        <taxon>Gottschalkia</taxon>
    </lineage>
</organism>
<evidence type="ECO:0000313" key="3">
    <source>
        <dbReference type="Proteomes" id="UP000037267"/>
    </source>
</evidence>
<keyword evidence="1" id="KW-0472">Membrane</keyword>
<evidence type="ECO:0000313" key="2">
    <source>
        <dbReference type="EMBL" id="KNF09211.1"/>
    </source>
</evidence>
<gene>
    <name evidence="2" type="ORF">CLPU_4c02570</name>
</gene>
<name>A0A0L0WCM5_GOTPU</name>
<dbReference type="AlphaFoldDB" id="A0A0L0WCM5"/>
<dbReference type="STRING" id="1503.CLPU_4c02570"/>
<dbReference type="PATRIC" id="fig|1503.3.peg.2487"/>
<proteinExistence type="predicted"/>
<comment type="caution">
    <text evidence="2">The sequence shown here is derived from an EMBL/GenBank/DDBJ whole genome shotgun (WGS) entry which is preliminary data.</text>
</comment>
<accession>A0A0L0WCM5</accession>
<evidence type="ECO:0000256" key="1">
    <source>
        <dbReference type="SAM" id="Phobius"/>
    </source>
</evidence>
<keyword evidence="3" id="KW-1185">Reference proteome</keyword>
<dbReference type="SUPFAM" id="SSF69318">
    <property type="entry name" value="Integrin alpha N-terminal domain"/>
    <property type="match status" value="1"/>
</dbReference>
<dbReference type="RefSeq" id="WP_050354779.1">
    <property type="nucleotide sequence ID" value="NZ_LGSS01000004.1"/>
</dbReference>